<dbReference type="GO" id="GO:0003723">
    <property type="term" value="F:RNA binding"/>
    <property type="evidence" value="ECO:0007669"/>
    <property type="project" value="UniProtKB-UniRule"/>
</dbReference>
<dbReference type="InterPro" id="IPR035979">
    <property type="entry name" value="RBD_domain_sf"/>
</dbReference>
<feature type="compositionally biased region" description="Basic residues" evidence="2">
    <location>
        <begin position="135"/>
        <end position="158"/>
    </location>
</feature>
<accession>A0A9P5SBS9</accession>
<dbReference type="AlphaFoldDB" id="A0A9P5SBS9"/>
<dbReference type="InterPro" id="IPR000504">
    <property type="entry name" value="RRM_dom"/>
</dbReference>
<evidence type="ECO:0000256" key="1">
    <source>
        <dbReference type="PROSITE-ProRule" id="PRU00176"/>
    </source>
</evidence>
<keyword evidence="5" id="KW-1185">Reference proteome</keyword>
<protein>
    <submittedName>
        <fullName evidence="4">Arginine/serine-rich splicing factor scl25a transcript I</fullName>
    </submittedName>
</protein>
<proteinExistence type="predicted"/>
<dbReference type="SMART" id="SM00360">
    <property type="entry name" value="RRM"/>
    <property type="match status" value="1"/>
</dbReference>
<comment type="caution">
    <text evidence="4">The sequence shown here is derived from an EMBL/GenBank/DDBJ whole genome shotgun (WGS) entry which is preliminary data.</text>
</comment>
<dbReference type="Proteomes" id="UP000696485">
    <property type="component" value="Unassembled WGS sequence"/>
</dbReference>
<reference evidence="4" key="1">
    <citation type="journal article" date="2020" name="Fungal Divers.">
        <title>Resolving the Mortierellaceae phylogeny through synthesis of multi-gene phylogenetics and phylogenomics.</title>
        <authorList>
            <person name="Vandepol N."/>
            <person name="Liber J."/>
            <person name="Desiro A."/>
            <person name="Na H."/>
            <person name="Kennedy M."/>
            <person name="Barry K."/>
            <person name="Grigoriev I.V."/>
            <person name="Miller A.N."/>
            <person name="O'Donnell K."/>
            <person name="Stajich J.E."/>
            <person name="Bonito G."/>
        </authorList>
    </citation>
    <scope>NUCLEOTIDE SEQUENCE</scope>
    <source>
        <strain evidence="4">NVP1</strain>
    </source>
</reference>
<dbReference type="PROSITE" id="PS50102">
    <property type="entry name" value="RRM"/>
    <property type="match status" value="1"/>
</dbReference>
<evidence type="ECO:0000259" key="3">
    <source>
        <dbReference type="PROSITE" id="PS50102"/>
    </source>
</evidence>
<evidence type="ECO:0000256" key="2">
    <source>
        <dbReference type="SAM" id="MobiDB-lite"/>
    </source>
</evidence>
<dbReference type="SUPFAM" id="SSF54928">
    <property type="entry name" value="RNA-binding domain, RBD"/>
    <property type="match status" value="1"/>
</dbReference>
<evidence type="ECO:0000313" key="4">
    <source>
        <dbReference type="EMBL" id="KAF9324916.1"/>
    </source>
</evidence>
<dbReference type="InterPro" id="IPR012677">
    <property type="entry name" value="Nucleotide-bd_a/b_plait_sf"/>
</dbReference>
<dbReference type="Pfam" id="PF00076">
    <property type="entry name" value="RRM_1"/>
    <property type="match status" value="1"/>
</dbReference>
<feature type="domain" description="RRM" evidence="3">
    <location>
        <begin position="10"/>
        <end position="83"/>
    </location>
</feature>
<feature type="compositionally biased region" description="Low complexity" evidence="2">
    <location>
        <begin position="162"/>
        <end position="179"/>
    </location>
</feature>
<name>A0A9P5SBS9_9FUNG</name>
<dbReference type="PANTHER" id="PTHR48034">
    <property type="entry name" value="TRANSFORMER-2 SEX-DETERMINING PROTEIN-RELATED"/>
    <property type="match status" value="1"/>
</dbReference>
<evidence type="ECO:0000313" key="5">
    <source>
        <dbReference type="Proteomes" id="UP000696485"/>
    </source>
</evidence>
<dbReference type="Gene3D" id="3.30.70.330">
    <property type="match status" value="1"/>
</dbReference>
<sequence>MPRYSENRTFSLYVTGFSEATRPILLTKLFERYGPVADDWLTHQHRGFAYVVFENDEDAKSAVESTESFVLDGRVLSVQFARGSKRGGPWVKGSRLEHPMEIPNQLPEHTRRPGNAPLANHRKHSRNASQSPIQRTRRHTTLPPCRRHDRHCCLHNKRGPTPSSSSYSSSYSCSRSPSPVRKAPVPETLPPESRHHRRHHRSEKTSVSPEPDAPMPMPKREDAKRSGSVRNGSVHKDEISLSVDDCDW</sequence>
<keyword evidence="1" id="KW-0694">RNA-binding</keyword>
<organism evidence="4 5">
    <name type="scientific">Podila minutissima</name>
    <dbReference type="NCBI Taxonomy" id="64525"/>
    <lineage>
        <taxon>Eukaryota</taxon>
        <taxon>Fungi</taxon>
        <taxon>Fungi incertae sedis</taxon>
        <taxon>Mucoromycota</taxon>
        <taxon>Mortierellomycotina</taxon>
        <taxon>Mortierellomycetes</taxon>
        <taxon>Mortierellales</taxon>
        <taxon>Mortierellaceae</taxon>
        <taxon>Podila</taxon>
    </lineage>
</organism>
<dbReference type="InterPro" id="IPR050441">
    <property type="entry name" value="RBM"/>
</dbReference>
<feature type="region of interest" description="Disordered" evidence="2">
    <location>
        <begin position="102"/>
        <end position="248"/>
    </location>
</feature>
<gene>
    <name evidence="4" type="primary">SCL25A</name>
    <name evidence="4" type="ORF">BG006_000110</name>
</gene>
<dbReference type="EMBL" id="JAAAUY010001007">
    <property type="protein sequence ID" value="KAF9324916.1"/>
    <property type="molecule type" value="Genomic_DNA"/>
</dbReference>